<reference evidence="2 3" key="1">
    <citation type="submission" date="2018-10" db="EMBL/GenBank/DDBJ databases">
        <title>Fifty Aureobasidium pullulans genomes reveal a recombining polyextremotolerant generalist.</title>
        <authorList>
            <person name="Gostincar C."/>
            <person name="Turk M."/>
            <person name="Zajc J."/>
            <person name="Gunde-Cimerman N."/>
        </authorList>
    </citation>
    <scope>NUCLEOTIDE SEQUENCE [LARGE SCALE GENOMIC DNA]</scope>
    <source>
        <strain evidence="2 3">EXF-3863</strain>
    </source>
</reference>
<comment type="caution">
    <text evidence="2">The sequence shown here is derived from an EMBL/GenBank/DDBJ whole genome shotgun (WGS) entry which is preliminary data.</text>
</comment>
<proteinExistence type="predicted"/>
<evidence type="ECO:0000259" key="1">
    <source>
        <dbReference type="PROSITE" id="PS00028"/>
    </source>
</evidence>
<accession>A0A4S9SXE6</accession>
<name>A0A4S9SXE6_AURPU</name>
<dbReference type="SMART" id="SM00355">
    <property type="entry name" value="ZnF_C2H2"/>
    <property type="match status" value="4"/>
</dbReference>
<protein>
    <recommendedName>
        <fullName evidence="1">C2H2-type domain-containing protein</fullName>
    </recommendedName>
</protein>
<dbReference type="PROSITE" id="PS00028">
    <property type="entry name" value="ZINC_FINGER_C2H2_1"/>
    <property type="match status" value="3"/>
</dbReference>
<gene>
    <name evidence="2" type="ORF">D6C91_06491</name>
</gene>
<feature type="domain" description="C2H2-type" evidence="1">
    <location>
        <begin position="88"/>
        <end position="108"/>
    </location>
</feature>
<evidence type="ECO:0000313" key="2">
    <source>
        <dbReference type="EMBL" id="THZ16142.1"/>
    </source>
</evidence>
<dbReference type="Gene3D" id="3.30.160.60">
    <property type="entry name" value="Classic Zinc Finger"/>
    <property type="match status" value="1"/>
</dbReference>
<feature type="domain" description="C2H2-type" evidence="1">
    <location>
        <begin position="191"/>
        <end position="214"/>
    </location>
</feature>
<organism evidence="2 3">
    <name type="scientific">Aureobasidium pullulans</name>
    <name type="common">Black yeast</name>
    <name type="synonym">Pullularia pullulans</name>
    <dbReference type="NCBI Taxonomy" id="5580"/>
    <lineage>
        <taxon>Eukaryota</taxon>
        <taxon>Fungi</taxon>
        <taxon>Dikarya</taxon>
        <taxon>Ascomycota</taxon>
        <taxon>Pezizomycotina</taxon>
        <taxon>Dothideomycetes</taxon>
        <taxon>Dothideomycetidae</taxon>
        <taxon>Dothideales</taxon>
        <taxon>Saccotheciaceae</taxon>
        <taxon>Aureobasidium</taxon>
    </lineage>
</organism>
<evidence type="ECO:0000313" key="3">
    <source>
        <dbReference type="Proteomes" id="UP000308005"/>
    </source>
</evidence>
<dbReference type="Proteomes" id="UP000308005">
    <property type="component" value="Unassembled WGS sequence"/>
</dbReference>
<dbReference type="InterPro" id="IPR013087">
    <property type="entry name" value="Znf_C2H2_type"/>
</dbReference>
<dbReference type="AlphaFoldDB" id="A0A4S9SXE6"/>
<feature type="domain" description="C2H2-type" evidence="1">
    <location>
        <begin position="259"/>
        <end position="282"/>
    </location>
</feature>
<dbReference type="SUPFAM" id="SSF57667">
    <property type="entry name" value="beta-beta-alpha zinc fingers"/>
    <property type="match status" value="1"/>
</dbReference>
<dbReference type="InterPro" id="IPR036236">
    <property type="entry name" value="Znf_C2H2_sf"/>
</dbReference>
<dbReference type="EMBL" id="QZBM01000332">
    <property type="protein sequence ID" value="THZ16142.1"/>
    <property type="molecule type" value="Genomic_DNA"/>
</dbReference>
<sequence length="290" mass="31910">MIIMTMLERSREMLHPESLGGPLMVRSLKHNHFASALILFLTVHAPTRLLLHQRMYIGYQCCTPPSNQLFSITIIMSESAVNRSIFPCPVCVETFASPEEVILHGEGHDPALTYQYYVHEAGYVTEFAEDPATWTFVALRSWTPAEFSAMQALEAAAAAAGVAQPPTIVVPGPTAVAQPPALAVAGLASRCRWVGCNAAFADDDQLYNHLDQQHVGAVGVRPRVKVCLWNGCAVGPRRDRAEMRKHLQHHAPDARPWFCNGGCGASFKHRYARASHHSVCAHEQARQAQP</sequence>